<name>A0AAW0RJ03_9HYPO</name>
<reference evidence="2 3" key="1">
    <citation type="submission" date="2020-02" db="EMBL/GenBank/DDBJ databases">
        <title>Comparative genomics of the hypocrealean fungal genus Beauvera.</title>
        <authorList>
            <person name="Showalter D.N."/>
            <person name="Bushley K.E."/>
            <person name="Rehner S.A."/>
        </authorList>
    </citation>
    <scope>NUCLEOTIDE SEQUENCE [LARGE SCALE GENOMIC DNA]</scope>
    <source>
        <strain evidence="2 3">ARSEF4384</strain>
    </source>
</reference>
<keyword evidence="3" id="KW-1185">Reference proteome</keyword>
<evidence type="ECO:0000256" key="1">
    <source>
        <dbReference type="SAM" id="MobiDB-lite"/>
    </source>
</evidence>
<gene>
    <name evidence="2" type="ORF">G3M48_009551</name>
</gene>
<evidence type="ECO:0000313" key="3">
    <source>
        <dbReference type="Proteomes" id="UP001397290"/>
    </source>
</evidence>
<protein>
    <submittedName>
        <fullName evidence="2">Uncharacterized protein</fullName>
    </submittedName>
</protein>
<dbReference type="AlphaFoldDB" id="A0AAW0RJ03"/>
<feature type="region of interest" description="Disordered" evidence="1">
    <location>
        <begin position="73"/>
        <end position="94"/>
    </location>
</feature>
<comment type="caution">
    <text evidence="2">The sequence shown here is derived from an EMBL/GenBank/DDBJ whole genome shotgun (WGS) entry which is preliminary data.</text>
</comment>
<organism evidence="2 3">
    <name type="scientific">Beauveria asiatica</name>
    <dbReference type="NCBI Taxonomy" id="1069075"/>
    <lineage>
        <taxon>Eukaryota</taxon>
        <taxon>Fungi</taxon>
        <taxon>Dikarya</taxon>
        <taxon>Ascomycota</taxon>
        <taxon>Pezizomycotina</taxon>
        <taxon>Sordariomycetes</taxon>
        <taxon>Hypocreomycetidae</taxon>
        <taxon>Hypocreales</taxon>
        <taxon>Cordycipitaceae</taxon>
        <taxon>Beauveria</taxon>
    </lineage>
</organism>
<dbReference type="EMBL" id="JAAHCF010000789">
    <property type="protein sequence ID" value="KAK8141964.1"/>
    <property type="molecule type" value="Genomic_DNA"/>
</dbReference>
<evidence type="ECO:0000313" key="2">
    <source>
        <dbReference type="EMBL" id="KAK8141964.1"/>
    </source>
</evidence>
<accession>A0AAW0RJ03</accession>
<sequence>MFDAPYRGPATAFGQMFVCGLGGPAGKMGCKSWDGTFSPRSETGADGPLHGNKRFHKMKHDRQQLIGARRRSLRVTTTTTTTPSSPTPASPTVFRMQAWRWPAATASSPKGQR</sequence>
<proteinExistence type="predicted"/>
<dbReference type="Proteomes" id="UP001397290">
    <property type="component" value="Unassembled WGS sequence"/>
</dbReference>